<sequence>MIVDDSPDGIAQTEVKLSSKETGGGLGLNEDTMNVDLPMKGQPEEGVMLGTCKRMRSNGKGGLGSKIIEDIDKFKYVGSAGFDQYRKEKGDSVGVGARRELPFSMREQEKKVSEGKGSRGDPAKKKALNDLLDALRMVIGDVEDGSEGVDFLETAKRCGMIFPRPRWWPPEGFDD</sequence>
<evidence type="ECO:0000313" key="2">
    <source>
        <dbReference type="EMBL" id="CAK9184977.1"/>
    </source>
</evidence>
<evidence type="ECO:0000313" key="3">
    <source>
        <dbReference type="Proteomes" id="UP001642360"/>
    </source>
</evidence>
<evidence type="ECO:0000256" key="1">
    <source>
        <dbReference type="SAM" id="MobiDB-lite"/>
    </source>
</evidence>
<proteinExistence type="predicted"/>
<comment type="caution">
    <text evidence="2">The sequence shown here is derived from an EMBL/GenBank/DDBJ whole genome shotgun (WGS) entry which is preliminary data.</text>
</comment>
<dbReference type="AlphaFoldDB" id="A0ABC8UVK3"/>
<name>A0ABC8UVK3_9AQUA</name>
<gene>
    <name evidence="2" type="ORF">ILEXP_LOCUS55343</name>
</gene>
<dbReference type="Proteomes" id="UP001642360">
    <property type="component" value="Unassembled WGS sequence"/>
</dbReference>
<feature type="region of interest" description="Disordered" evidence="1">
    <location>
        <begin position="1"/>
        <end position="44"/>
    </location>
</feature>
<dbReference type="EMBL" id="CAUOFW020009168">
    <property type="protein sequence ID" value="CAK9184977.1"/>
    <property type="molecule type" value="Genomic_DNA"/>
</dbReference>
<dbReference type="PANTHER" id="PTHR38221:SF1">
    <property type="entry name" value="OVULE PROTEIN"/>
    <property type="match status" value="1"/>
</dbReference>
<keyword evidence="3" id="KW-1185">Reference proteome</keyword>
<protein>
    <submittedName>
        <fullName evidence="2">Uncharacterized protein</fullName>
    </submittedName>
</protein>
<dbReference type="PANTHER" id="PTHR38221">
    <property type="entry name" value="BNAA04G14260D PROTEIN"/>
    <property type="match status" value="1"/>
</dbReference>
<accession>A0ABC8UVK3</accession>
<organism evidence="2 3">
    <name type="scientific">Ilex paraguariensis</name>
    <name type="common">yerba mate</name>
    <dbReference type="NCBI Taxonomy" id="185542"/>
    <lineage>
        <taxon>Eukaryota</taxon>
        <taxon>Viridiplantae</taxon>
        <taxon>Streptophyta</taxon>
        <taxon>Embryophyta</taxon>
        <taxon>Tracheophyta</taxon>
        <taxon>Spermatophyta</taxon>
        <taxon>Magnoliopsida</taxon>
        <taxon>eudicotyledons</taxon>
        <taxon>Gunneridae</taxon>
        <taxon>Pentapetalae</taxon>
        <taxon>asterids</taxon>
        <taxon>campanulids</taxon>
        <taxon>Aquifoliales</taxon>
        <taxon>Aquifoliaceae</taxon>
        <taxon>Ilex</taxon>
    </lineage>
</organism>
<feature type="region of interest" description="Disordered" evidence="1">
    <location>
        <begin position="91"/>
        <end position="124"/>
    </location>
</feature>
<reference evidence="2 3" key="1">
    <citation type="submission" date="2024-02" db="EMBL/GenBank/DDBJ databases">
        <authorList>
            <person name="Vignale AGUSTIN F."/>
            <person name="Sosa J E."/>
            <person name="Modenutti C."/>
        </authorList>
    </citation>
    <scope>NUCLEOTIDE SEQUENCE [LARGE SCALE GENOMIC DNA]</scope>
</reference>